<feature type="region of interest" description="Disordered" evidence="1">
    <location>
        <begin position="288"/>
        <end position="308"/>
    </location>
</feature>
<proteinExistence type="predicted"/>
<sequence>MSDQMEEPLSPIIEIVEFIDAEDNLIQSFTRELKLEQQDLNRGTLELASNGVDHSEKAGSLTSLSIAQDDNRLDLSEAVGIAELPRQNIEKKQKPPARVTFADLDDAVVKEAQDQPLETTKPNKPRLRFRQRLDKKNSEDLSNKPQKSIAPNGFDASKTNSGDLIEDDEYFNRLKDELKQENMKDKMSNYKRMTYQNSNSKTRDIVPEPIVEPSNEHLLEYVEEDELTGSESRPTIDLANIDVTELPDDLETLVQAYDFGLFDDHTKTNVVEKLEDFEILNAMIEAEDKDESQDHTHEASANEPSIEKYSSFKHNDNFDIMADDIIENEIAEDSEDEDEMDEFYNYDEIQQNVLDRDIRQHYFRLRNKLYPSKAAEDMEEMELSD</sequence>
<dbReference type="Proteomes" id="UP001338582">
    <property type="component" value="Chromosome 3"/>
</dbReference>
<accession>A0AAX4HAB3</accession>
<name>A0AAX4HAB3_9ASCO</name>
<gene>
    <name evidence="2" type="ORF">PUMCH_002797</name>
</gene>
<evidence type="ECO:0008006" key="4">
    <source>
        <dbReference type="Google" id="ProtNLM"/>
    </source>
</evidence>
<feature type="compositionally biased region" description="Basic and acidic residues" evidence="1">
    <location>
        <begin position="131"/>
        <end position="142"/>
    </location>
</feature>
<organism evidence="2 3">
    <name type="scientific">Australozyma saopauloensis</name>
    <dbReference type="NCBI Taxonomy" id="291208"/>
    <lineage>
        <taxon>Eukaryota</taxon>
        <taxon>Fungi</taxon>
        <taxon>Dikarya</taxon>
        <taxon>Ascomycota</taxon>
        <taxon>Saccharomycotina</taxon>
        <taxon>Pichiomycetes</taxon>
        <taxon>Metschnikowiaceae</taxon>
        <taxon>Australozyma</taxon>
    </lineage>
</organism>
<evidence type="ECO:0000256" key="1">
    <source>
        <dbReference type="SAM" id="MobiDB-lite"/>
    </source>
</evidence>
<dbReference type="RefSeq" id="XP_062877862.1">
    <property type="nucleotide sequence ID" value="XM_063021792.1"/>
</dbReference>
<evidence type="ECO:0000313" key="3">
    <source>
        <dbReference type="Proteomes" id="UP001338582"/>
    </source>
</evidence>
<evidence type="ECO:0000313" key="2">
    <source>
        <dbReference type="EMBL" id="WPK25480.1"/>
    </source>
</evidence>
<protein>
    <recommendedName>
        <fullName evidence="4">Transcription factor Iwr1 domain-containing protein</fullName>
    </recommendedName>
</protein>
<dbReference type="AlphaFoldDB" id="A0AAX4HAB3"/>
<dbReference type="GeneID" id="88173861"/>
<reference evidence="2 3" key="1">
    <citation type="submission" date="2023-10" db="EMBL/GenBank/DDBJ databases">
        <title>Draft Genome Sequence of Candida saopaulonensis from a very Premature Infant with Sepsis.</title>
        <authorList>
            <person name="Ning Y."/>
            <person name="Dai R."/>
            <person name="Xiao M."/>
            <person name="Xu Y."/>
            <person name="Yan Q."/>
            <person name="Zhang L."/>
        </authorList>
    </citation>
    <scope>NUCLEOTIDE SEQUENCE [LARGE SCALE GENOMIC DNA]</scope>
    <source>
        <strain evidence="2 3">19XY460</strain>
    </source>
</reference>
<dbReference type="KEGG" id="asau:88173861"/>
<feature type="region of interest" description="Disordered" evidence="1">
    <location>
        <begin position="111"/>
        <end position="162"/>
    </location>
</feature>
<dbReference type="EMBL" id="CP138896">
    <property type="protein sequence ID" value="WPK25480.1"/>
    <property type="molecule type" value="Genomic_DNA"/>
</dbReference>
<keyword evidence="3" id="KW-1185">Reference proteome</keyword>